<proteinExistence type="predicted"/>
<evidence type="ECO:0000313" key="2">
    <source>
        <dbReference type="Proteomes" id="UP000252517"/>
    </source>
</evidence>
<accession>A0A367WYN6</accession>
<reference evidence="1 2" key="1">
    <citation type="submission" date="2014-07" db="EMBL/GenBank/DDBJ databases">
        <title>Draft genome sequence of Thalassospira profundimaris S25-3-2.</title>
        <authorList>
            <person name="Lai Q."/>
            <person name="Shao Z."/>
        </authorList>
    </citation>
    <scope>NUCLEOTIDE SEQUENCE [LARGE SCALE GENOMIC DNA]</scope>
    <source>
        <strain evidence="1 2">S25-3-2</strain>
    </source>
</reference>
<dbReference type="Pfam" id="PF11950">
    <property type="entry name" value="DUF3467"/>
    <property type="match status" value="1"/>
</dbReference>
<dbReference type="Proteomes" id="UP000252517">
    <property type="component" value="Unassembled WGS sequence"/>
</dbReference>
<evidence type="ECO:0008006" key="3">
    <source>
        <dbReference type="Google" id="ProtNLM"/>
    </source>
</evidence>
<evidence type="ECO:0000313" key="1">
    <source>
        <dbReference type="EMBL" id="RCK45621.1"/>
    </source>
</evidence>
<gene>
    <name evidence="1" type="ORF">TH25_17870</name>
</gene>
<organism evidence="1 2">
    <name type="scientific">Thalassospira profundimaris</name>
    <dbReference type="NCBI Taxonomy" id="502049"/>
    <lineage>
        <taxon>Bacteria</taxon>
        <taxon>Pseudomonadati</taxon>
        <taxon>Pseudomonadota</taxon>
        <taxon>Alphaproteobacteria</taxon>
        <taxon>Rhodospirillales</taxon>
        <taxon>Thalassospiraceae</taxon>
        <taxon>Thalassospira</taxon>
    </lineage>
</organism>
<dbReference type="EMBL" id="JPWH01000016">
    <property type="protein sequence ID" value="RCK45621.1"/>
    <property type="molecule type" value="Genomic_DNA"/>
</dbReference>
<dbReference type="InterPro" id="IPR021857">
    <property type="entry name" value="DUF3467"/>
</dbReference>
<dbReference type="AlphaFoldDB" id="A0A367WYN6"/>
<name>A0A367WYN6_9PROT</name>
<dbReference type="RefSeq" id="WP_114089548.1">
    <property type="nucleotide sequence ID" value="NZ_JPWH01000016.1"/>
</dbReference>
<dbReference type="OrthoDB" id="9798280at2"/>
<comment type="caution">
    <text evidence="1">The sequence shown here is derived from an EMBL/GenBank/DDBJ whole genome shotgun (WGS) entry which is preliminary data.</text>
</comment>
<protein>
    <recommendedName>
        <fullName evidence="3">DUF3467 domain-containing protein</fullName>
    </recommendedName>
</protein>
<sequence length="98" mass="11089">MTENTKPQSGVATDADQRKINWDDSNMRSTYANVSNVASTREEVMFLFGTSQVWSSGQGDVRVQLSDRIIMSPFAAKRLKKILDHTLGEYERVYGKLD</sequence>